<dbReference type="GO" id="GO:0003677">
    <property type="term" value="F:DNA binding"/>
    <property type="evidence" value="ECO:0007669"/>
    <property type="project" value="InterPro"/>
</dbReference>
<comment type="caution">
    <text evidence="2">The sequence shown here is derived from an EMBL/GenBank/DDBJ whole genome shotgun (WGS) entry which is preliminary data.</text>
</comment>
<keyword evidence="3" id="KW-1185">Reference proteome</keyword>
<dbReference type="SMART" id="SM00850">
    <property type="entry name" value="LytTR"/>
    <property type="match status" value="1"/>
</dbReference>
<sequence length="165" mass="19229">MIKSGVILLTKGLLDVKIKLDISPQYQDKEIVIRANQKDEEVAEILHSLQEIETKLHSINGYLDDTVYSLPISEILFFETNDRNVYAHTKDNAFLIHSRLYELEENLPDNFLRISKSAILNVDEIKSLTQSVMGNLIQFRDSYKQIYVSRRFLKNLKMKLNQRKG</sequence>
<gene>
    <name evidence="2" type="ORF">EGT49_10870</name>
</gene>
<dbReference type="PANTHER" id="PTHR37299">
    <property type="entry name" value="TRANSCRIPTIONAL REGULATOR-RELATED"/>
    <property type="match status" value="1"/>
</dbReference>
<dbReference type="AlphaFoldDB" id="A0A4Z0JFR4"/>
<dbReference type="GO" id="GO:0000156">
    <property type="term" value="F:phosphorelay response regulator activity"/>
    <property type="evidence" value="ECO:0007669"/>
    <property type="project" value="InterPro"/>
</dbReference>
<dbReference type="Gene3D" id="2.40.50.1020">
    <property type="entry name" value="LytTr DNA-binding domain"/>
    <property type="match status" value="1"/>
</dbReference>
<evidence type="ECO:0000313" key="2">
    <source>
        <dbReference type="EMBL" id="TGD21548.1"/>
    </source>
</evidence>
<evidence type="ECO:0000313" key="3">
    <source>
        <dbReference type="Proteomes" id="UP000298021"/>
    </source>
</evidence>
<accession>A0A4Z0JFR4</accession>
<dbReference type="InterPro" id="IPR007492">
    <property type="entry name" value="LytTR_DNA-bd_dom"/>
</dbReference>
<reference evidence="2 3" key="1">
    <citation type="submission" date="2018-10" db="EMBL/GenBank/DDBJ databases">
        <title>Lactobacillus sp. R7 and Lactobacillus sp. R19 isolated from fermented mustard green product of Taiwan.</title>
        <authorList>
            <person name="Lin S.-T."/>
        </authorList>
    </citation>
    <scope>NUCLEOTIDE SEQUENCE [LARGE SCALE GENOMIC DNA]</scope>
    <source>
        <strain evidence="2 3">BCRC 81127</strain>
    </source>
</reference>
<name>A0A4Z0JFR4_9LACO</name>
<proteinExistence type="predicted"/>
<dbReference type="Pfam" id="PF04397">
    <property type="entry name" value="LytTR"/>
    <property type="match status" value="1"/>
</dbReference>
<protein>
    <submittedName>
        <fullName evidence="2">LytTR family transcriptional regulator</fullName>
    </submittedName>
</protein>
<evidence type="ECO:0000259" key="1">
    <source>
        <dbReference type="PROSITE" id="PS50930"/>
    </source>
</evidence>
<dbReference type="EMBL" id="RKLY01000035">
    <property type="protein sequence ID" value="TGD21548.1"/>
    <property type="molecule type" value="Genomic_DNA"/>
</dbReference>
<dbReference type="PANTHER" id="PTHR37299:SF4">
    <property type="entry name" value="TRANSCRIPTIONAL REGULATOR"/>
    <property type="match status" value="1"/>
</dbReference>
<dbReference type="InterPro" id="IPR046947">
    <property type="entry name" value="LytR-like"/>
</dbReference>
<feature type="domain" description="HTH LytTR-type" evidence="1">
    <location>
        <begin position="59"/>
        <end position="162"/>
    </location>
</feature>
<dbReference type="Proteomes" id="UP000298021">
    <property type="component" value="Unassembled WGS sequence"/>
</dbReference>
<dbReference type="OrthoDB" id="9808614at2"/>
<dbReference type="PROSITE" id="PS50930">
    <property type="entry name" value="HTH_LYTTR"/>
    <property type="match status" value="1"/>
</dbReference>
<organism evidence="2 3">
    <name type="scientific">Companilactobacillus suantsaicola</name>
    <dbReference type="NCBI Taxonomy" id="2487723"/>
    <lineage>
        <taxon>Bacteria</taxon>
        <taxon>Bacillati</taxon>
        <taxon>Bacillota</taxon>
        <taxon>Bacilli</taxon>
        <taxon>Lactobacillales</taxon>
        <taxon>Lactobacillaceae</taxon>
        <taxon>Companilactobacillus</taxon>
    </lineage>
</organism>